<dbReference type="PRINTS" id="PR01262">
    <property type="entry name" value="INNEXIN"/>
</dbReference>
<feature type="region of interest" description="Disordered" evidence="13">
    <location>
        <begin position="569"/>
        <end position="611"/>
    </location>
</feature>
<keyword evidence="7" id="KW-0965">Cell junction</keyword>
<dbReference type="GO" id="GO:0005921">
    <property type="term" value="C:gap junction"/>
    <property type="evidence" value="ECO:0007669"/>
    <property type="project" value="UniProtKB-SubCell"/>
</dbReference>
<keyword evidence="8 12" id="KW-1133">Transmembrane helix</keyword>
<feature type="compositionally biased region" description="Polar residues" evidence="13">
    <location>
        <begin position="569"/>
        <end position="582"/>
    </location>
</feature>
<dbReference type="PANTHER" id="PTHR11893">
    <property type="entry name" value="INNEXIN"/>
    <property type="match status" value="1"/>
</dbReference>
<evidence type="ECO:0000256" key="12">
    <source>
        <dbReference type="RuleBase" id="RU010713"/>
    </source>
</evidence>
<keyword evidence="5 12" id="KW-0812">Transmembrane</keyword>
<sequence length="627" mass="72655">MRMVFSEVVGTLSFLQPQADDDMTDRLHYYYTTTFLLVTSVLISLKMYGGRPIECWMPAEYQNSWQEYTEIYCFSMNTYFTPFDKQIPDESEVREKNMISYYQWTPFFLVICAFLFYSPCLVWRALYTKSGIRIKDIVAFANDRSNIQPKLREANVKGMSAHLGSVFRHRFRFSGKHHPHHHKLRRALNLRYYEAYLTFLYIGIKTLFLANVSMQMFLMNWFLQTSNYRYYGFGVLEDLISGRAWSDSGNFPRITYCDMDVRVLGAIQRHTVQCVLVINIFIEKFFILLWIWYSLLFILTIISLFKWILCSFPFEARKRFIARRLELADIEFKRINYEQELTEFVRDYIKMDGVFMLRMLTIHSGILVCTEVVDSMWEEFNRSSSRLQRAHLLASSPQNSSVSLIRPSDELQPLQTSKHVSNAIQQNFKRKTSVLVPLVSAQPNGVHHSGFFFQSVMTHSPSFSQQHQTHTSSSTAAAQYATGAGISAATNNATNIIMPPPPRGDFLLRKPPNSQQWRTQRRYPQPSITTIPMGDCNNNIKNNTCESVYVCPNTTQSCVEMGNGVQQQQPLNMTTTPNSLLTSQPPSKSNLNQQQQPLLQTSQQQQTQEPALWEVEESMSLVKEESL</sequence>
<name>A0A914LTG4_MELIC</name>
<feature type="transmembrane region" description="Helical" evidence="12">
    <location>
        <begin position="104"/>
        <end position="126"/>
    </location>
</feature>
<dbReference type="Proteomes" id="UP000887563">
    <property type="component" value="Unplaced"/>
</dbReference>
<evidence type="ECO:0000256" key="7">
    <source>
        <dbReference type="ARBA" id="ARBA00022949"/>
    </source>
</evidence>
<evidence type="ECO:0000256" key="13">
    <source>
        <dbReference type="SAM" id="MobiDB-lite"/>
    </source>
</evidence>
<proteinExistence type="inferred from homology"/>
<keyword evidence="11 12" id="KW-0407">Ion channel</keyword>
<feature type="transmembrane region" description="Helical" evidence="12">
    <location>
        <begin position="29"/>
        <end position="48"/>
    </location>
</feature>
<feature type="transmembrane region" description="Helical" evidence="12">
    <location>
        <begin position="199"/>
        <end position="223"/>
    </location>
</feature>
<evidence type="ECO:0000256" key="9">
    <source>
        <dbReference type="ARBA" id="ARBA00023065"/>
    </source>
</evidence>
<organism evidence="14 15">
    <name type="scientific">Meloidogyne incognita</name>
    <name type="common">Southern root-knot nematode worm</name>
    <name type="synonym">Oxyuris incognita</name>
    <dbReference type="NCBI Taxonomy" id="6306"/>
    <lineage>
        <taxon>Eukaryota</taxon>
        <taxon>Metazoa</taxon>
        <taxon>Ecdysozoa</taxon>
        <taxon>Nematoda</taxon>
        <taxon>Chromadorea</taxon>
        <taxon>Rhabditida</taxon>
        <taxon>Tylenchina</taxon>
        <taxon>Tylenchomorpha</taxon>
        <taxon>Tylenchoidea</taxon>
        <taxon>Meloidogynidae</taxon>
        <taxon>Meloidogyninae</taxon>
        <taxon>Meloidogyne</taxon>
        <taxon>Meloidogyne incognita group</taxon>
    </lineage>
</organism>
<reference evidence="15" key="1">
    <citation type="submission" date="2022-11" db="UniProtKB">
        <authorList>
            <consortium name="WormBaseParasite"/>
        </authorList>
    </citation>
    <scope>IDENTIFICATION</scope>
</reference>
<comment type="subcellular location">
    <subcellularLocation>
        <location evidence="1">Cell junction</location>
        <location evidence="1">Gap junction</location>
    </subcellularLocation>
    <subcellularLocation>
        <location evidence="2 12">Cell membrane</location>
        <topology evidence="2 12">Multi-pass membrane protein</topology>
    </subcellularLocation>
</comment>
<dbReference type="PANTHER" id="PTHR11893:SF44">
    <property type="entry name" value="INNEXIN"/>
    <property type="match status" value="1"/>
</dbReference>
<accession>A0A914LTG4</accession>
<dbReference type="AlphaFoldDB" id="A0A914LTG4"/>
<evidence type="ECO:0000256" key="4">
    <source>
        <dbReference type="ARBA" id="ARBA00022475"/>
    </source>
</evidence>
<feature type="compositionally biased region" description="Low complexity" evidence="13">
    <location>
        <begin position="583"/>
        <end position="608"/>
    </location>
</feature>
<evidence type="ECO:0000256" key="3">
    <source>
        <dbReference type="ARBA" id="ARBA00022448"/>
    </source>
</evidence>
<keyword evidence="3 12" id="KW-0813">Transport</keyword>
<keyword evidence="4" id="KW-1003">Cell membrane</keyword>
<gene>
    <name evidence="12" type="primary">inx</name>
</gene>
<dbReference type="WBParaSite" id="Minc3s00874g18338">
    <property type="protein sequence ID" value="Minc3s00874g18338"/>
    <property type="gene ID" value="Minc3s00874g18338"/>
</dbReference>
<dbReference type="GO" id="GO:0005886">
    <property type="term" value="C:plasma membrane"/>
    <property type="evidence" value="ECO:0007669"/>
    <property type="project" value="UniProtKB-SubCell"/>
</dbReference>
<evidence type="ECO:0000256" key="5">
    <source>
        <dbReference type="ARBA" id="ARBA00022692"/>
    </source>
</evidence>
<evidence type="ECO:0000256" key="10">
    <source>
        <dbReference type="ARBA" id="ARBA00023136"/>
    </source>
</evidence>
<dbReference type="InterPro" id="IPR000990">
    <property type="entry name" value="Innexin"/>
</dbReference>
<evidence type="ECO:0000256" key="8">
    <source>
        <dbReference type="ARBA" id="ARBA00022989"/>
    </source>
</evidence>
<evidence type="ECO:0000256" key="11">
    <source>
        <dbReference type="ARBA" id="ARBA00023303"/>
    </source>
</evidence>
<keyword evidence="9 12" id="KW-0406">Ion transport</keyword>
<evidence type="ECO:0000256" key="1">
    <source>
        <dbReference type="ARBA" id="ARBA00004610"/>
    </source>
</evidence>
<comment type="function">
    <text evidence="12">Structural component of the gap junctions.</text>
</comment>
<dbReference type="PROSITE" id="PS51013">
    <property type="entry name" value="PANNEXIN"/>
    <property type="match status" value="1"/>
</dbReference>
<evidence type="ECO:0000256" key="2">
    <source>
        <dbReference type="ARBA" id="ARBA00004651"/>
    </source>
</evidence>
<evidence type="ECO:0000313" key="15">
    <source>
        <dbReference type="WBParaSite" id="Minc3s00874g18338"/>
    </source>
</evidence>
<comment type="similarity">
    <text evidence="12">Belongs to the pannexin family.</text>
</comment>
<evidence type="ECO:0000313" key="14">
    <source>
        <dbReference type="Proteomes" id="UP000887563"/>
    </source>
</evidence>
<evidence type="ECO:0000256" key="6">
    <source>
        <dbReference type="ARBA" id="ARBA00022868"/>
    </source>
</evidence>
<keyword evidence="10 12" id="KW-0472">Membrane</keyword>
<dbReference type="GO" id="GO:0005243">
    <property type="term" value="F:gap junction channel activity"/>
    <property type="evidence" value="ECO:0007669"/>
    <property type="project" value="TreeGrafter"/>
</dbReference>
<feature type="transmembrane region" description="Helical" evidence="12">
    <location>
        <begin position="285"/>
        <end position="309"/>
    </location>
</feature>
<dbReference type="Pfam" id="PF00876">
    <property type="entry name" value="Innexin"/>
    <property type="match status" value="1"/>
</dbReference>
<protein>
    <recommendedName>
        <fullName evidence="12">Innexin</fullName>
    </recommendedName>
</protein>
<keyword evidence="6" id="KW-0303">Gap junction</keyword>
<keyword evidence="14" id="KW-1185">Reference proteome</keyword>
<dbReference type="GO" id="GO:0034220">
    <property type="term" value="P:monoatomic ion transmembrane transport"/>
    <property type="evidence" value="ECO:0007669"/>
    <property type="project" value="UniProtKB-KW"/>
</dbReference>